<name>A0AAE7CB10_9MICO</name>
<keyword evidence="7" id="KW-1185">Reference proteome</keyword>
<dbReference type="PANTHER" id="PTHR21661:SF35">
    <property type="entry name" value="EPOXIDE HYDROLASE"/>
    <property type="match status" value="1"/>
</dbReference>
<reference evidence="6 7" key="1">
    <citation type="journal article" date="2020" name="Mol. Plant Pathol.">
        <title>Plasmid composition and the chpG gene determine the virulence level of Clavibacter capsici natural isolates in pepper.</title>
        <authorList>
            <person name="Hwang I.S."/>
            <person name="Lee H.M."/>
            <person name="Oh E.J."/>
            <person name="Lee S."/>
            <person name="Heu S."/>
            <person name="Oh C.S."/>
        </authorList>
    </citation>
    <scope>NUCLEOTIDE SEQUENCE [LARGE SCALE GENOMIC DNA]</scope>
    <source>
        <strain evidence="6 7">1101</strain>
    </source>
</reference>
<dbReference type="GO" id="GO:0004301">
    <property type="term" value="F:epoxide hydrolase activity"/>
    <property type="evidence" value="ECO:0007669"/>
    <property type="project" value="TreeGrafter"/>
</dbReference>
<dbReference type="InterPro" id="IPR016292">
    <property type="entry name" value="Epoxide_hydrolase"/>
</dbReference>
<evidence type="ECO:0000259" key="5">
    <source>
        <dbReference type="Pfam" id="PF06441"/>
    </source>
</evidence>
<feature type="active site" description="Proton donor" evidence="4">
    <location>
        <position position="302"/>
    </location>
</feature>
<dbReference type="GO" id="GO:0097176">
    <property type="term" value="P:epoxide metabolic process"/>
    <property type="evidence" value="ECO:0007669"/>
    <property type="project" value="TreeGrafter"/>
</dbReference>
<accession>A0AAE7CB10</accession>
<evidence type="ECO:0000313" key="6">
    <source>
        <dbReference type="EMBL" id="QIS43889.1"/>
    </source>
</evidence>
<keyword evidence="2" id="KW-0058">Aromatic hydrocarbons catabolism</keyword>
<feature type="domain" description="Epoxide hydrolase N-terminal" evidence="5">
    <location>
        <begin position="3"/>
        <end position="106"/>
    </location>
</feature>
<dbReference type="Gene3D" id="3.40.50.1820">
    <property type="entry name" value="alpha/beta hydrolase"/>
    <property type="match status" value="1"/>
</dbReference>
<dbReference type="Proteomes" id="UP000503164">
    <property type="component" value="Chromosome"/>
</dbReference>
<feature type="active site" description="Nucleophile" evidence="4">
    <location>
        <position position="176"/>
    </location>
</feature>
<dbReference type="AlphaFoldDB" id="A0AAE7CB10"/>
<dbReference type="SUPFAM" id="SSF53474">
    <property type="entry name" value="alpha/beta-Hydrolases"/>
    <property type="match status" value="1"/>
</dbReference>
<dbReference type="PRINTS" id="PR00412">
    <property type="entry name" value="EPOXHYDRLASE"/>
</dbReference>
<protein>
    <submittedName>
        <fullName evidence="6">Epoxide hydrolase</fullName>
    </submittedName>
</protein>
<dbReference type="EMBL" id="CP048049">
    <property type="protein sequence ID" value="QIS43889.1"/>
    <property type="molecule type" value="Genomic_DNA"/>
</dbReference>
<proteinExistence type="inferred from homology"/>
<evidence type="ECO:0000256" key="4">
    <source>
        <dbReference type="PIRSR" id="PIRSR001112-1"/>
    </source>
</evidence>
<dbReference type="RefSeq" id="WP_053773503.1">
    <property type="nucleotide sequence ID" value="NZ_CP012573.1"/>
</dbReference>
<evidence type="ECO:0000313" key="7">
    <source>
        <dbReference type="Proteomes" id="UP000503164"/>
    </source>
</evidence>
<sequence length="376" mass="41848">MTHPLPLDVADADLDDLRDRIRRTRWITPWPVEPWEAGTDQALLRRLAGVWADGFDWRAREREIRALPWASADLDGTPVSYLRFDAELPGGLPVILTNGWPSSALELVPLAERLSRPSRHGGDADDAVTVIVPALPGFPFSPPPPRPRIDQRTHELWHRLMAEELGFARYAAHGGDLGAGITSRLAEAHPEAVAGIHLMAVQAPRDLDEATLTEEERAHLDEVRAWEAAEGGYEHQQRTRPLTLAPALQDSPVGLLSWILEKHRAWSDCGGDVSRVFSDDHLLTLASLYWFTGSIGTSLRPYFAHGSGRTAPVSRVRVPTAVAVFPHDLVHPPRSWAERTYDVASYTTMPRGGHFAPHEEPDLLADDIRAFLRMLR</sequence>
<gene>
    <name evidence="6" type="ORF">GW570_01640</name>
</gene>
<dbReference type="Pfam" id="PF06441">
    <property type="entry name" value="EHN"/>
    <property type="match status" value="1"/>
</dbReference>
<dbReference type="InterPro" id="IPR010497">
    <property type="entry name" value="Epoxide_hydro_N"/>
</dbReference>
<dbReference type="PIRSF" id="PIRSF001112">
    <property type="entry name" value="Epoxide_hydrolase"/>
    <property type="match status" value="1"/>
</dbReference>
<evidence type="ECO:0000256" key="3">
    <source>
        <dbReference type="ARBA" id="ARBA00022801"/>
    </source>
</evidence>
<evidence type="ECO:0000256" key="2">
    <source>
        <dbReference type="ARBA" id="ARBA00022797"/>
    </source>
</evidence>
<evidence type="ECO:0000256" key="1">
    <source>
        <dbReference type="ARBA" id="ARBA00010088"/>
    </source>
</evidence>
<dbReference type="InterPro" id="IPR029058">
    <property type="entry name" value="AB_hydrolase_fold"/>
</dbReference>
<comment type="similarity">
    <text evidence="1">Belongs to the peptidase S33 family.</text>
</comment>
<dbReference type="KEGG" id="ccap:AES38_01630"/>
<dbReference type="InterPro" id="IPR000639">
    <property type="entry name" value="Epox_hydrolase-like"/>
</dbReference>
<feature type="active site" description="Proton acceptor" evidence="4">
    <location>
        <position position="354"/>
    </location>
</feature>
<organism evidence="6 7">
    <name type="scientific">Clavibacter capsici</name>
    <dbReference type="NCBI Taxonomy" id="1874630"/>
    <lineage>
        <taxon>Bacteria</taxon>
        <taxon>Bacillati</taxon>
        <taxon>Actinomycetota</taxon>
        <taxon>Actinomycetes</taxon>
        <taxon>Micrococcales</taxon>
        <taxon>Microbacteriaceae</taxon>
        <taxon>Clavibacter</taxon>
    </lineage>
</organism>
<dbReference type="PANTHER" id="PTHR21661">
    <property type="entry name" value="EPOXIDE HYDROLASE 1-RELATED"/>
    <property type="match status" value="1"/>
</dbReference>
<keyword evidence="3 6" id="KW-0378">Hydrolase</keyword>